<dbReference type="RefSeq" id="WP_175193924.1">
    <property type="nucleotide sequence ID" value="NZ_CADIJO010000038.1"/>
</dbReference>
<sequence>MSHPAATDWPLIARLADWEARLAGNLAGRGRFGLALYEFFRFGVKQAWACLFGGLMCALLLATHWWYPQNAWLARYDFLTLAALGIQAALLALRMETWSEAKVILMFHVVGTGMELFKTAAGSWIYPEASVLRIGGVPLFTGFMYAAVGSYLARVWRLFDFRFRAHPPLAATVVLSVLIYVNFFSHHFVPDFRLALFGLTAVLFARTWVYFRIWRDYRRMPLLLGFVLVALFIWFAENIGTFANAWRYPSQAQVWQMVSIAKLGSWFLLMIISYVMVSLVSRPQAIGVADAPQPVGQGGPNNASPIS</sequence>
<gene>
    <name evidence="2" type="ORF">LMG3458_05892</name>
</gene>
<proteinExistence type="predicted"/>
<dbReference type="Pfam" id="PF05675">
    <property type="entry name" value="DUF817"/>
    <property type="match status" value="1"/>
</dbReference>
<feature type="transmembrane region" description="Helical" evidence="1">
    <location>
        <begin position="132"/>
        <end position="153"/>
    </location>
</feature>
<evidence type="ECO:0000313" key="2">
    <source>
        <dbReference type="EMBL" id="CAB3741838.1"/>
    </source>
</evidence>
<organism evidence="2 3">
    <name type="scientific">Achromobacter deleyi</name>
    <dbReference type="NCBI Taxonomy" id="1353891"/>
    <lineage>
        <taxon>Bacteria</taxon>
        <taxon>Pseudomonadati</taxon>
        <taxon>Pseudomonadota</taxon>
        <taxon>Betaproteobacteria</taxon>
        <taxon>Burkholderiales</taxon>
        <taxon>Alcaligenaceae</taxon>
        <taxon>Achromobacter</taxon>
    </lineage>
</organism>
<keyword evidence="1" id="KW-0812">Transmembrane</keyword>
<feature type="transmembrane region" description="Helical" evidence="1">
    <location>
        <begin position="223"/>
        <end position="243"/>
    </location>
</feature>
<feature type="transmembrane region" description="Helical" evidence="1">
    <location>
        <begin position="105"/>
        <end position="126"/>
    </location>
</feature>
<feature type="transmembrane region" description="Helical" evidence="1">
    <location>
        <begin position="73"/>
        <end position="93"/>
    </location>
</feature>
<dbReference type="EMBL" id="CADIJO010000038">
    <property type="protein sequence ID" value="CAB3741838.1"/>
    <property type="molecule type" value="Genomic_DNA"/>
</dbReference>
<feature type="transmembrane region" description="Helical" evidence="1">
    <location>
        <begin position="192"/>
        <end position="211"/>
    </location>
</feature>
<feature type="transmembrane region" description="Helical" evidence="1">
    <location>
        <begin position="263"/>
        <end position="280"/>
    </location>
</feature>
<evidence type="ECO:0000313" key="3">
    <source>
        <dbReference type="Proteomes" id="UP000494111"/>
    </source>
</evidence>
<dbReference type="AlphaFoldDB" id="A0A6S7AXY2"/>
<protein>
    <recommendedName>
        <fullName evidence="4">DUF817 domain-containing protein</fullName>
    </recommendedName>
</protein>
<keyword evidence="1" id="KW-0472">Membrane</keyword>
<accession>A0A6S7AXY2</accession>
<dbReference type="PIRSF" id="PIRSF009141">
    <property type="entry name" value="UCP009141"/>
    <property type="match status" value="1"/>
</dbReference>
<dbReference type="Proteomes" id="UP000494111">
    <property type="component" value="Unassembled WGS sequence"/>
</dbReference>
<name>A0A6S7AXY2_9BURK</name>
<keyword evidence="1" id="KW-1133">Transmembrane helix</keyword>
<evidence type="ECO:0008006" key="4">
    <source>
        <dbReference type="Google" id="ProtNLM"/>
    </source>
</evidence>
<feature type="transmembrane region" description="Helical" evidence="1">
    <location>
        <begin position="165"/>
        <end position="186"/>
    </location>
</feature>
<evidence type="ECO:0000256" key="1">
    <source>
        <dbReference type="SAM" id="Phobius"/>
    </source>
</evidence>
<feature type="transmembrane region" description="Helical" evidence="1">
    <location>
        <begin position="47"/>
        <end position="67"/>
    </location>
</feature>
<dbReference type="InterPro" id="IPR008535">
    <property type="entry name" value="DUF817"/>
</dbReference>
<reference evidence="2 3" key="1">
    <citation type="submission" date="2020-04" db="EMBL/GenBank/DDBJ databases">
        <authorList>
            <person name="De Canck E."/>
        </authorList>
    </citation>
    <scope>NUCLEOTIDE SEQUENCE [LARGE SCALE GENOMIC DNA]</scope>
    <source>
        <strain evidence="2 3">LMG 3458</strain>
    </source>
</reference>